<organism evidence="2 3">
    <name type="scientific">Aphis glycines</name>
    <name type="common">Soybean aphid</name>
    <dbReference type="NCBI Taxonomy" id="307491"/>
    <lineage>
        <taxon>Eukaryota</taxon>
        <taxon>Metazoa</taxon>
        <taxon>Ecdysozoa</taxon>
        <taxon>Arthropoda</taxon>
        <taxon>Hexapoda</taxon>
        <taxon>Insecta</taxon>
        <taxon>Pterygota</taxon>
        <taxon>Neoptera</taxon>
        <taxon>Paraneoptera</taxon>
        <taxon>Hemiptera</taxon>
        <taxon>Sternorrhyncha</taxon>
        <taxon>Aphidomorpha</taxon>
        <taxon>Aphidoidea</taxon>
        <taxon>Aphididae</taxon>
        <taxon>Aphidini</taxon>
        <taxon>Aphis</taxon>
        <taxon>Aphis</taxon>
    </lineage>
</organism>
<dbReference type="AlphaFoldDB" id="A0A6G0TIB8"/>
<comment type="caution">
    <text evidence="2">The sequence shown here is derived from an EMBL/GenBank/DDBJ whole genome shotgun (WGS) entry which is preliminary data.</text>
</comment>
<dbReference type="EMBL" id="VYZN01000037">
    <property type="protein sequence ID" value="KAE9533018.1"/>
    <property type="molecule type" value="Genomic_DNA"/>
</dbReference>
<keyword evidence="1" id="KW-0812">Transmembrane</keyword>
<keyword evidence="1" id="KW-0472">Membrane</keyword>
<proteinExistence type="predicted"/>
<evidence type="ECO:0000313" key="3">
    <source>
        <dbReference type="Proteomes" id="UP000475862"/>
    </source>
</evidence>
<evidence type="ECO:0000256" key="1">
    <source>
        <dbReference type="SAM" id="Phobius"/>
    </source>
</evidence>
<sequence>MGRINLFKNVMVKTLELFNSSREKVYIPAITSIPISSLLSSTTLIRHQRENKSLKTLKIPDSRSIFIKKVVDTRTKEKSKNRTKSMNFLRLTLIKLRDISDNSLRMTLVAACLTAIIKTKSLVSLPVSLNRHLTAGIVRNGTKLSIAWVMGNALLYIIGVQWNSLLRKSLYALTVCSYSICFYNNNITNHNYNFVSIKRRTKTVGTKNINELTNFKTNSRQKFFCRRYHLNFKWVSTQN</sequence>
<protein>
    <submittedName>
        <fullName evidence="2">Uncharacterized protein</fullName>
    </submittedName>
</protein>
<name>A0A6G0TIB8_APHGL</name>
<dbReference type="Proteomes" id="UP000475862">
    <property type="component" value="Unassembled WGS sequence"/>
</dbReference>
<evidence type="ECO:0000313" key="2">
    <source>
        <dbReference type="EMBL" id="KAE9533018.1"/>
    </source>
</evidence>
<feature type="transmembrane region" description="Helical" evidence="1">
    <location>
        <begin position="145"/>
        <end position="162"/>
    </location>
</feature>
<keyword evidence="1" id="KW-1133">Transmembrane helix</keyword>
<accession>A0A6G0TIB8</accession>
<keyword evidence="3" id="KW-1185">Reference proteome</keyword>
<feature type="transmembrane region" description="Helical" evidence="1">
    <location>
        <begin position="104"/>
        <end position="125"/>
    </location>
</feature>
<gene>
    <name evidence="2" type="ORF">AGLY_009446</name>
</gene>
<reference evidence="2 3" key="1">
    <citation type="submission" date="2019-08" db="EMBL/GenBank/DDBJ databases">
        <title>The genome of the soybean aphid Biotype 1, its phylome, world population structure and adaptation to the North American continent.</title>
        <authorList>
            <person name="Giordano R."/>
            <person name="Donthu R.K."/>
            <person name="Hernandez A.G."/>
            <person name="Wright C.L."/>
            <person name="Zimin A.V."/>
        </authorList>
    </citation>
    <scope>NUCLEOTIDE SEQUENCE [LARGE SCALE GENOMIC DNA]</scope>
    <source>
        <tissue evidence="2">Whole aphids</tissue>
    </source>
</reference>